<dbReference type="EMBL" id="JADILX010000124">
    <property type="protein sequence ID" value="MBO8486370.1"/>
    <property type="molecule type" value="Genomic_DNA"/>
</dbReference>
<feature type="domain" description="Nucleotidyl transferase" evidence="3">
    <location>
        <begin position="2"/>
        <end position="128"/>
    </location>
</feature>
<reference evidence="4" key="1">
    <citation type="submission" date="2020-10" db="EMBL/GenBank/DDBJ databases">
        <authorList>
            <person name="Gilroy R."/>
        </authorList>
    </citation>
    <scope>NUCLEOTIDE SEQUENCE</scope>
    <source>
        <strain evidence="4">B2-16538</strain>
    </source>
</reference>
<keyword evidence="2" id="KW-0548">Nucleotidyltransferase</keyword>
<dbReference type="SUPFAM" id="SSF53448">
    <property type="entry name" value="Nucleotide-diphospho-sugar transferases"/>
    <property type="match status" value="1"/>
</dbReference>
<evidence type="ECO:0000313" key="4">
    <source>
        <dbReference type="EMBL" id="MBO8486370.1"/>
    </source>
</evidence>
<accession>A0A9D9J5W1</accession>
<gene>
    <name evidence="4" type="ORF">IAB78_08110</name>
</gene>
<dbReference type="InterPro" id="IPR005835">
    <property type="entry name" value="NTP_transferase_dom"/>
</dbReference>
<reference evidence="4" key="2">
    <citation type="journal article" date="2021" name="PeerJ">
        <title>Extensive microbial diversity within the chicken gut microbiome revealed by metagenomics and culture.</title>
        <authorList>
            <person name="Gilroy R."/>
            <person name="Ravi A."/>
            <person name="Getino M."/>
            <person name="Pursley I."/>
            <person name="Horton D.L."/>
            <person name="Alikhan N.F."/>
            <person name="Baker D."/>
            <person name="Gharbi K."/>
            <person name="Hall N."/>
            <person name="Watson M."/>
            <person name="Adriaenssens E.M."/>
            <person name="Foster-Nyarko E."/>
            <person name="Jarju S."/>
            <person name="Secka A."/>
            <person name="Antonio M."/>
            <person name="Oren A."/>
            <person name="Chaudhuri R.R."/>
            <person name="La Ragione R."/>
            <person name="Hildebrand F."/>
            <person name="Pallen M.J."/>
        </authorList>
    </citation>
    <scope>NUCLEOTIDE SEQUENCE</scope>
    <source>
        <strain evidence="4">B2-16538</strain>
    </source>
</reference>
<comment type="caution">
    <text evidence="4">The sequence shown here is derived from an EMBL/GenBank/DDBJ whole genome shotgun (WGS) entry which is preliminary data.</text>
</comment>
<evidence type="ECO:0000259" key="3">
    <source>
        <dbReference type="Pfam" id="PF00483"/>
    </source>
</evidence>
<proteinExistence type="predicted"/>
<evidence type="ECO:0000313" key="5">
    <source>
        <dbReference type="Proteomes" id="UP000823750"/>
    </source>
</evidence>
<dbReference type="CDD" id="cd06422">
    <property type="entry name" value="NTP_transferase_like_1"/>
    <property type="match status" value="1"/>
</dbReference>
<dbReference type="PANTHER" id="PTHR43584:SF8">
    <property type="entry name" value="N-ACETYLMURAMATE ALPHA-1-PHOSPHATE URIDYLYLTRANSFERASE"/>
    <property type="match status" value="1"/>
</dbReference>
<dbReference type="InterPro" id="IPR050065">
    <property type="entry name" value="GlmU-like"/>
</dbReference>
<dbReference type="Pfam" id="PF00483">
    <property type="entry name" value="NTP_transferase"/>
    <property type="match status" value="1"/>
</dbReference>
<dbReference type="Gene3D" id="3.90.550.10">
    <property type="entry name" value="Spore Coat Polysaccharide Biosynthesis Protein SpsA, Chain A"/>
    <property type="match status" value="1"/>
</dbReference>
<dbReference type="GO" id="GO:0016779">
    <property type="term" value="F:nucleotidyltransferase activity"/>
    <property type="evidence" value="ECO:0007669"/>
    <property type="project" value="UniProtKB-KW"/>
</dbReference>
<sequence>MKAMVFAAGLGTRLKPLTDNLPKALVPVCGRPLLYHVMTKLVSQGFDDIVINVHHFADKIVSYLASEEDFGVRVSVSDERDMLRETGGGIRHARQFLEDSGSFLVHNVDIVSDVDLRGFVLQCRPDALATLLVSRRETSRYLLFDEDMRLVGWTNVKSGEVRSPYPDLDVSSCRRLAFSGIHCMSAGVFKAMDSLDALAEAQGRPGLGERFPIMDFYLEAAARYPVYGQEAEGLHLVDVGKIQALQEAQALCGRLLESV</sequence>
<dbReference type="InterPro" id="IPR029044">
    <property type="entry name" value="Nucleotide-diphossugar_trans"/>
</dbReference>
<evidence type="ECO:0000256" key="2">
    <source>
        <dbReference type="ARBA" id="ARBA00022695"/>
    </source>
</evidence>
<protein>
    <submittedName>
        <fullName evidence="4">Nucleotidyltransferase family protein</fullName>
    </submittedName>
</protein>
<evidence type="ECO:0000256" key="1">
    <source>
        <dbReference type="ARBA" id="ARBA00022679"/>
    </source>
</evidence>
<keyword evidence="1" id="KW-0808">Transferase</keyword>
<name>A0A9D9J5W1_9BACT</name>
<organism evidence="4 5">
    <name type="scientific">Candidatus Cryptobacteroides excrementavium</name>
    <dbReference type="NCBI Taxonomy" id="2840759"/>
    <lineage>
        <taxon>Bacteria</taxon>
        <taxon>Pseudomonadati</taxon>
        <taxon>Bacteroidota</taxon>
        <taxon>Bacteroidia</taxon>
        <taxon>Bacteroidales</taxon>
        <taxon>Candidatus Cryptobacteroides</taxon>
    </lineage>
</organism>
<dbReference type="Proteomes" id="UP000823750">
    <property type="component" value="Unassembled WGS sequence"/>
</dbReference>
<dbReference type="PANTHER" id="PTHR43584">
    <property type="entry name" value="NUCLEOTIDYL TRANSFERASE"/>
    <property type="match status" value="1"/>
</dbReference>
<dbReference type="AlphaFoldDB" id="A0A9D9J5W1"/>